<reference evidence="3" key="1">
    <citation type="journal article" date="2017" name="Genome Biol.">
        <title>Comparative genomics reveals high biological diversity and specific adaptations in the industrially and medically important fungal genus Aspergillus.</title>
        <authorList>
            <person name="de Vries R.P."/>
            <person name="Riley R."/>
            <person name="Wiebenga A."/>
            <person name="Aguilar-Osorio G."/>
            <person name="Amillis S."/>
            <person name="Uchima C.A."/>
            <person name="Anderluh G."/>
            <person name="Asadollahi M."/>
            <person name="Askin M."/>
            <person name="Barry K."/>
            <person name="Battaglia E."/>
            <person name="Bayram O."/>
            <person name="Benocci T."/>
            <person name="Braus-Stromeyer S.A."/>
            <person name="Caldana C."/>
            <person name="Canovas D."/>
            <person name="Cerqueira G.C."/>
            <person name="Chen F."/>
            <person name="Chen W."/>
            <person name="Choi C."/>
            <person name="Clum A."/>
            <person name="Dos Santos R.A."/>
            <person name="Damasio A.R."/>
            <person name="Diallinas G."/>
            <person name="Emri T."/>
            <person name="Fekete E."/>
            <person name="Flipphi M."/>
            <person name="Freyberg S."/>
            <person name="Gallo A."/>
            <person name="Gournas C."/>
            <person name="Habgood R."/>
            <person name="Hainaut M."/>
            <person name="Harispe M.L."/>
            <person name="Henrissat B."/>
            <person name="Hilden K.S."/>
            <person name="Hope R."/>
            <person name="Hossain A."/>
            <person name="Karabika E."/>
            <person name="Karaffa L."/>
            <person name="Karanyi Z."/>
            <person name="Krasevec N."/>
            <person name="Kuo A."/>
            <person name="Kusch H."/>
            <person name="LaButti K."/>
            <person name="Lagendijk E.L."/>
            <person name="Lapidus A."/>
            <person name="Levasseur A."/>
            <person name="Lindquist E."/>
            <person name="Lipzen A."/>
            <person name="Logrieco A.F."/>
            <person name="MacCabe A."/>
            <person name="Maekelae M.R."/>
            <person name="Malavazi I."/>
            <person name="Melin P."/>
            <person name="Meyer V."/>
            <person name="Mielnichuk N."/>
            <person name="Miskei M."/>
            <person name="Molnar A.P."/>
            <person name="Mule G."/>
            <person name="Ngan C.Y."/>
            <person name="Orejas M."/>
            <person name="Orosz E."/>
            <person name="Ouedraogo J.P."/>
            <person name="Overkamp K.M."/>
            <person name="Park H.-S."/>
            <person name="Perrone G."/>
            <person name="Piumi F."/>
            <person name="Punt P.J."/>
            <person name="Ram A.F."/>
            <person name="Ramon A."/>
            <person name="Rauscher S."/>
            <person name="Record E."/>
            <person name="Riano-Pachon D.M."/>
            <person name="Robert V."/>
            <person name="Roehrig J."/>
            <person name="Ruller R."/>
            <person name="Salamov A."/>
            <person name="Salih N.S."/>
            <person name="Samson R.A."/>
            <person name="Sandor E."/>
            <person name="Sanguinetti M."/>
            <person name="Schuetze T."/>
            <person name="Sepcic K."/>
            <person name="Shelest E."/>
            <person name="Sherlock G."/>
            <person name="Sophianopoulou V."/>
            <person name="Squina F.M."/>
            <person name="Sun H."/>
            <person name="Susca A."/>
            <person name="Todd R.B."/>
            <person name="Tsang A."/>
            <person name="Unkles S.E."/>
            <person name="van de Wiele N."/>
            <person name="van Rossen-Uffink D."/>
            <person name="Oliveira J.V."/>
            <person name="Vesth T.C."/>
            <person name="Visser J."/>
            <person name="Yu J.-H."/>
            <person name="Zhou M."/>
            <person name="Andersen M.R."/>
            <person name="Archer D.B."/>
            <person name="Baker S.E."/>
            <person name="Benoit I."/>
            <person name="Brakhage A.A."/>
            <person name="Braus G.H."/>
            <person name="Fischer R."/>
            <person name="Frisvad J.C."/>
            <person name="Goldman G.H."/>
            <person name="Houbraken J."/>
            <person name="Oakley B."/>
            <person name="Pocsi I."/>
            <person name="Scazzocchio C."/>
            <person name="Seiboth B."/>
            <person name="vanKuyk P.A."/>
            <person name="Wortman J."/>
            <person name="Dyer P.S."/>
            <person name="Grigoriev I.V."/>
        </authorList>
    </citation>
    <scope>NUCLEOTIDE SEQUENCE [LARGE SCALE GENOMIC DNA]</scope>
    <source>
        <strain evidence="3">CBS 516.65</strain>
    </source>
</reference>
<feature type="compositionally biased region" description="Basic and acidic residues" evidence="1">
    <location>
        <begin position="29"/>
        <end position="63"/>
    </location>
</feature>
<protein>
    <submittedName>
        <fullName evidence="2">Uncharacterized protein</fullName>
    </submittedName>
</protein>
<evidence type="ECO:0000313" key="3">
    <source>
        <dbReference type="Proteomes" id="UP000184300"/>
    </source>
</evidence>
<feature type="region of interest" description="Disordered" evidence="1">
    <location>
        <begin position="1"/>
        <end position="105"/>
    </location>
</feature>
<organism evidence="2 3">
    <name type="scientific">Aspergillus glaucus CBS 516.65</name>
    <dbReference type="NCBI Taxonomy" id="1160497"/>
    <lineage>
        <taxon>Eukaryota</taxon>
        <taxon>Fungi</taxon>
        <taxon>Dikarya</taxon>
        <taxon>Ascomycota</taxon>
        <taxon>Pezizomycotina</taxon>
        <taxon>Eurotiomycetes</taxon>
        <taxon>Eurotiomycetidae</taxon>
        <taxon>Eurotiales</taxon>
        <taxon>Aspergillaceae</taxon>
        <taxon>Aspergillus</taxon>
        <taxon>Aspergillus subgen. Aspergillus</taxon>
    </lineage>
</organism>
<proteinExistence type="predicted"/>
<name>A0A1L9V6H8_ASPGL</name>
<accession>A0A1L9V6H8</accession>
<feature type="compositionally biased region" description="Polar residues" evidence="1">
    <location>
        <begin position="77"/>
        <end position="89"/>
    </location>
</feature>
<dbReference type="EMBL" id="KV878917">
    <property type="protein sequence ID" value="OJJ79516.1"/>
    <property type="molecule type" value="Genomic_DNA"/>
</dbReference>
<dbReference type="RefSeq" id="XP_022396214.1">
    <property type="nucleotide sequence ID" value="XM_022550348.1"/>
</dbReference>
<evidence type="ECO:0000313" key="2">
    <source>
        <dbReference type="EMBL" id="OJJ79516.1"/>
    </source>
</evidence>
<dbReference type="Proteomes" id="UP000184300">
    <property type="component" value="Unassembled WGS sequence"/>
</dbReference>
<sequence>MRKWRAENQGRIIKQRKNQTPQQVEMDENTARLDMRDYRVERKDEIKARQARQDARTPDEGKGKRNCPRYGCRTIERQSFSSQEETPSPSKIEREIPEGVETSDQDLHVRKSTRYLSRSEPVPAALIYYSSYIPDVHGIASDSGYILAAVSGPARSARDIAILCSYTWAFNAKQTSFGFLLTSSATSEYIHGKQWHYRAKN</sequence>
<dbReference type="AlphaFoldDB" id="A0A1L9V6H8"/>
<dbReference type="GeneID" id="34466608"/>
<evidence type="ECO:0000256" key="1">
    <source>
        <dbReference type="SAM" id="MobiDB-lite"/>
    </source>
</evidence>
<keyword evidence="3" id="KW-1185">Reference proteome</keyword>
<dbReference type="VEuPathDB" id="FungiDB:ASPGLDRAFT_85785"/>
<gene>
    <name evidence="2" type="ORF">ASPGLDRAFT_85785</name>
</gene>